<reference evidence="1" key="2">
    <citation type="journal article" date="2024" name="Plant">
        <title>Genomic evolution and insights into agronomic trait innovations of Sesamum species.</title>
        <authorList>
            <person name="Miao H."/>
            <person name="Wang L."/>
            <person name="Qu L."/>
            <person name="Liu H."/>
            <person name="Sun Y."/>
            <person name="Le M."/>
            <person name="Wang Q."/>
            <person name="Wei S."/>
            <person name="Zheng Y."/>
            <person name="Lin W."/>
            <person name="Duan Y."/>
            <person name="Cao H."/>
            <person name="Xiong S."/>
            <person name="Wang X."/>
            <person name="Wei L."/>
            <person name="Li C."/>
            <person name="Ma Q."/>
            <person name="Ju M."/>
            <person name="Zhao R."/>
            <person name="Li G."/>
            <person name="Mu C."/>
            <person name="Tian Q."/>
            <person name="Mei H."/>
            <person name="Zhang T."/>
            <person name="Gao T."/>
            <person name="Zhang H."/>
        </authorList>
    </citation>
    <scope>NUCLEOTIDE SEQUENCE</scope>
    <source>
        <strain evidence="1">G01</strain>
    </source>
</reference>
<proteinExistence type="predicted"/>
<name>A0AAW2IL65_9LAMI</name>
<dbReference type="EMBL" id="JACGWK010001758">
    <property type="protein sequence ID" value="KAL0283047.1"/>
    <property type="molecule type" value="Genomic_DNA"/>
</dbReference>
<reference evidence="1" key="1">
    <citation type="submission" date="2020-06" db="EMBL/GenBank/DDBJ databases">
        <authorList>
            <person name="Li T."/>
            <person name="Hu X."/>
            <person name="Zhang T."/>
            <person name="Song X."/>
            <person name="Zhang H."/>
            <person name="Dai N."/>
            <person name="Sheng W."/>
            <person name="Hou X."/>
            <person name="Wei L."/>
        </authorList>
    </citation>
    <scope>NUCLEOTIDE SEQUENCE</scope>
    <source>
        <strain evidence="1">G01</strain>
        <tissue evidence="1">Leaf</tissue>
    </source>
</reference>
<dbReference type="SUPFAM" id="SSF56219">
    <property type="entry name" value="DNase I-like"/>
    <property type="match status" value="1"/>
</dbReference>
<accession>A0AAW2IL65</accession>
<dbReference type="Gene3D" id="3.60.10.10">
    <property type="entry name" value="Endonuclease/exonuclease/phosphatase"/>
    <property type="match status" value="1"/>
</dbReference>
<organism evidence="1">
    <name type="scientific">Sesamum angustifolium</name>
    <dbReference type="NCBI Taxonomy" id="2727405"/>
    <lineage>
        <taxon>Eukaryota</taxon>
        <taxon>Viridiplantae</taxon>
        <taxon>Streptophyta</taxon>
        <taxon>Embryophyta</taxon>
        <taxon>Tracheophyta</taxon>
        <taxon>Spermatophyta</taxon>
        <taxon>Magnoliopsida</taxon>
        <taxon>eudicotyledons</taxon>
        <taxon>Gunneridae</taxon>
        <taxon>Pentapetalae</taxon>
        <taxon>asterids</taxon>
        <taxon>lamiids</taxon>
        <taxon>Lamiales</taxon>
        <taxon>Pedaliaceae</taxon>
        <taxon>Sesamum</taxon>
    </lineage>
</organism>
<gene>
    <name evidence="1" type="ORF">Sangu_2914300</name>
</gene>
<dbReference type="InterPro" id="IPR036691">
    <property type="entry name" value="Endo/exonu/phosph_ase_sf"/>
</dbReference>
<comment type="caution">
    <text evidence="1">The sequence shown here is derived from an EMBL/GenBank/DDBJ whole genome shotgun (WGS) entry which is preliminary data.</text>
</comment>
<evidence type="ECO:0000313" key="1">
    <source>
        <dbReference type="EMBL" id="KAL0283047.1"/>
    </source>
</evidence>
<dbReference type="PANTHER" id="PTHR33710">
    <property type="entry name" value="BNAC02G09200D PROTEIN"/>
    <property type="match status" value="1"/>
</dbReference>
<dbReference type="AlphaFoldDB" id="A0AAW2IL65"/>
<protein>
    <submittedName>
        <fullName evidence="1">Uncharacterized protein</fullName>
    </submittedName>
</protein>
<sequence length="376" mass="42807">MGLPTSSRITSFASWEIWRQSLLHRLLKGLSTNHFRDGAKQTTSTPLSADVFHHLEPTVIDLHPEDISPQVIHCRVMNKSSQLSFYISFTYGLYTVVNRKSVWEKLLELGQPMNMSWLILGNFNYVKSLAEKQLGVAPTWYELKDFANCCLSLGLNDVPTTCCYFTWYSNSESNPMWCKLDRVIFNNEWLEAGLQCNVHFSPPGCLSDHSLGIVSILDIPPSKPKPFRFFNMWANHPDFTATVEHGWNLNVDGTAQYSLCRKLKALKGPLKAFNNLHFSHISVGAKEADLALQDAQLQLESNLENAAIRGSLGELRKKVVFLAEAERQFYYQNAKIHFLKMGDRNTKFFHDMVKRNAAKSSILTITKNDDSLSHQQ</sequence>
<dbReference type="PANTHER" id="PTHR33710:SF64">
    <property type="entry name" value="ENDONUCLEASE_EXONUCLEASE_PHOSPHATASE DOMAIN-CONTAINING PROTEIN"/>
    <property type="match status" value="1"/>
</dbReference>